<dbReference type="RefSeq" id="WP_156701710.1">
    <property type="nucleotide sequence ID" value="NZ_CACRUP010000017.1"/>
</dbReference>
<sequence length="574" mass="68233">MKLSTREIYDIGKKLLKESTIGFEKFLNAIEFSPITENPYVMVRDNDELAAFMLFDLKEYEASALRVLKSMLKEIEVPHENFDYIIKILRDSYVSLFRIEKREDNYLFYDVLLDEYIEVYNYTNIDITRDEFGLYRVFQHEDKKALLQVIQIMDEELFFTLSENIGNLFQHIEENYGPIKMDKNFLKREFLNIISILGVSIESINKKNFGDIDFDNKEEMSELEDLLNKFYEEDFLVVQNHELFKKIFPKADPEFIMGFFIGLFSRIYSNFLFLEEKTFKDYDLDYKKIFKDLCESGDFLNREDLSNSLDFLIIFYGKLLTMGRDVKNILKDLNDIKENIFYYLDLLQNSESGFYYDDNIIKILLENKKSVFGNTFVENFDNFLTFLDMNYVNLLKSGDLSPSMLAKFAKSINLKAISDVKSYKNKHFPLIELYLNFTVKKYLTLITQKDKPEELYLTDYAENYQVFDEATKLSLWIEALTNKNFIKSAFGKNYEKYRDFVIGIFKKLRDNNSLKNENFNSEELALLNILKDLDLLDYRDDKSEIKLTKFGGDIYNYYTTERTNLDNIIKVDFK</sequence>
<proteinExistence type="predicted"/>
<dbReference type="EMBL" id="CACRUP010000017">
    <property type="protein sequence ID" value="VYU02983.1"/>
    <property type="molecule type" value="Genomic_DNA"/>
</dbReference>
<reference evidence="1" key="1">
    <citation type="submission" date="2019-11" db="EMBL/GenBank/DDBJ databases">
        <authorList>
            <person name="Feng L."/>
        </authorList>
    </citation>
    <scope>NUCLEOTIDE SEQUENCE</scope>
    <source>
        <strain evidence="1">PgorbachiiLFYP46</strain>
    </source>
</reference>
<name>A0A6N3BR47_9FIRM</name>
<protein>
    <submittedName>
        <fullName evidence="1">Uncharacterized protein</fullName>
    </submittedName>
</protein>
<evidence type="ECO:0000313" key="1">
    <source>
        <dbReference type="EMBL" id="VYU02983.1"/>
    </source>
</evidence>
<gene>
    <name evidence="1" type="ORF">PGLFYP46_01690</name>
</gene>
<accession>A0A6N3BR47</accession>
<organism evidence="1">
    <name type="scientific">Peptoniphilus gorbachii</name>
    <dbReference type="NCBI Taxonomy" id="411567"/>
    <lineage>
        <taxon>Bacteria</taxon>
        <taxon>Bacillati</taxon>
        <taxon>Bacillota</taxon>
        <taxon>Tissierellia</taxon>
        <taxon>Tissierellales</taxon>
        <taxon>Peptoniphilaceae</taxon>
        <taxon>Peptoniphilus</taxon>
    </lineage>
</organism>
<dbReference type="AlphaFoldDB" id="A0A6N3BR47"/>